<evidence type="ECO:0000313" key="2">
    <source>
        <dbReference type="EMBL" id="MPM10957.1"/>
    </source>
</evidence>
<comment type="caution">
    <text evidence="2">The sequence shown here is derived from an EMBL/GenBank/DDBJ whole genome shotgun (WGS) entry which is preliminary data.</text>
</comment>
<dbReference type="AlphaFoldDB" id="A0A644X4S1"/>
<name>A0A644X4S1_9ZZZZ</name>
<dbReference type="EMBL" id="VSSQ01001764">
    <property type="protein sequence ID" value="MPM10957.1"/>
    <property type="molecule type" value="Genomic_DNA"/>
</dbReference>
<dbReference type="Gene3D" id="1.20.58.220">
    <property type="entry name" value="Phosphate transport system protein phou homolog 2, domain 2"/>
    <property type="match status" value="1"/>
</dbReference>
<organism evidence="2">
    <name type="scientific">bioreactor metagenome</name>
    <dbReference type="NCBI Taxonomy" id="1076179"/>
    <lineage>
        <taxon>unclassified sequences</taxon>
        <taxon>metagenomes</taxon>
        <taxon>ecological metagenomes</taxon>
    </lineage>
</organism>
<gene>
    <name evidence="2" type="ORF">SDC9_57295</name>
</gene>
<evidence type="ECO:0008006" key="3">
    <source>
        <dbReference type="Google" id="ProtNLM"/>
    </source>
</evidence>
<reference evidence="2" key="1">
    <citation type="submission" date="2019-08" db="EMBL/GenBank/DDBJ databases">
        <authorList>
            <person name="Kucharzyk K."/>
            <person name="Murdoch R.W."/>
            <person name="Higgins S."/>
            <person name="Loffler F."/>
        </authorList>
    </citation>
    <scope>NUCLEOTIDE SEQUENCE</scope>
</reference>
<comment type="similarity">
    <text evidence="1">Belongs to the UPF0111 family.</text>
</comment>
<dbReference type="Pfam" id="PF01865">
    <property type="entry name" value="PhoU_div"/>
    <property type="match status" value="1"/>
</dbReference>
<accession>A0A644X4S1</accession>
<sequence length="208" mass="24393">MKKQHVNDYFEGFVTGMERACEAAEYLETVLEHYEPEKLADQLEEMHKIEHEADIEKHNLMQKLAKEFITPIEREDIILLLQQIDNVTDFIEDVVRKMFMYNVTSIRSEAIEFAAIIRQCCTESRDALRELPGFQKSNARLKEAVIKVNDFEEAGDRLYCAAIRRLYTEHAEPLERITWTNMFDWLEACCDACEDVMESVEMVILKNS</sequence>
<evidence type="ECO:0000256" key="1">
    <source>
        <dbReference type="ARBA" id="ARBA00008591"/>
    </source>
</evidence>
<dbReference type="PANTHER" id="PTHR37298">
    <property type="entry name" value="UPF0111 PROTEIN YKAA"/>
    <property type="match status" value="1"/>
</dbReference>
<dbReference type="InterPro" id="IPR018445">
    <property type="entry name" value="Put_Phosphate_transp_reg"/>
</dbReference>
<protein>
    <recommendedName>
        <fullName evidence="3">Phosphate transport regulator</fullName>
    </recommendedName>
</protein>
<proteinExistence type="inferred from homology"/>
<dbReference type="InterPro" id="IPR038078">
    <property type="entry name" value="PhoU-like_sf"/>
</dbReference>
<dbReference type="PANTHER" id="PTHR37298:SF1">
    <property type="entry name" value="UPF0111 PROTEIN YKAA"/>
    <property type="match status" value="1"/>
</dbReference>
<dbReference type="InterPro" id="IPR052912">
    <property type="entry name" value="UPF0111_domain"/>
</dbReference>